<evidence type="ECO:0000313" key="4">
    <source>
        <dbReference type="EMBL" id="ODQ47241.1"/>
    </source>
</evidence>
<dbReference type="SUPFAM" id="SSF57701">
    <property type="entry name" value="Zn2/Cys6 DNA-binding domain"/>
    <property type="match status" value="1"/>
</dbReference>
<evidence type="ECO:0000313" key="5">
    <source>
        <dbReference type="Proteomes" id="UP000094455"/>
    </source>
</evidence>
<organism evidence="4 5">
    <name type="scientific">Pichia membranifaciens NRRL Y-2026</name>
    <dbReference type="NCBI Taxonomy" id="763406"/>
    <lineage>
        <taxon>Eukaryota</taxon>
        <taxon>Fungi</taxon>
        <taxon>Dikarya</taxon>
        <taxon>Ascomycota</taxon>
        <taxon>Saccharomycotina</taxon>
        <taxon>Pichiomycetes</taxon>
        <taxon>Pichiales</taxon>
        <taxon>Pichiaceae</taxon>
        <taxon>Pichia</taxon>
    </lineage>
</organism>
<dbReference type="STRING" id="763406.A0A1E3NM97"/>
<sequence>MANYRDYQRIIRLSAPASAASKTWKTDSQVPVPLSPESTCGSSDHHHTHHAYLNHTRVSSSHIVKEKKKITRTKTGCFCCRRRKKKCDERKPACSGCLRNNLHCVYPTEEELKKSAALLAAPSSTSSRKIKKYTKVQDKFAATVLSEMKSANFAQEPPSPPQPGMCSPHSNDTTPHCSDVESPITSPTLQPYQYTLTSSNSKIPFFSINNLDSKRTSLLILDPKPSRQISVKSLLN</sequence>
<dbReference type="PANTHER" id="PTHR37534:SF46">
    <property type="entry name" value="ZN(II)2CYS6 TRANSCRIPTION FACTOR (EUROFUNG)"/>
    <property type="match status" value="1"/>
</dbReference>
<protein>
    <recommendedName>
        <fullName evidence="3">Zn(2)-C6 fungal-type domain-containing protein</fullName>
    </recommendedName>
</protein>
<evidence type="ECO:0000256" key="2">
    <source>
        <dbReference type="SAM" id="MobiDB-lite"/>
    </source>
</evidence>
<dbReference type="PROSITE" id="PS00463">
    <property type="entry name" value="ZN2_CY6_FUNGAL_1"/>
    <property type="match status" value="1"/>
</dbReference>
<dbReference type="EMBL" id="KV454002">
    <property type="protein sequence ID" value="ODQ47241.1"/>
    <property type="molecule type" value="Genomic_DNA"/>
</dbReference>
<accession>A0A1E3NM97</accession>
<dbReference type="GeneID" id="30176339"/>
<keyword evidence="1" id="KW-0539">Nucleus</keyword>
<dbReference type="Pfam" id="PF00172">
    <property type="entry name" value="Zn_clus"/>
    <property type="match status" value="1"/>
</dbReference>
<dbReference type="SMART" id="SM00066">
    <property type="entry name" value="GAL4"/>
    <property type="match status" value="1"/>
</dbReference>
<evidence type="ECO:0000256" key="1">
    <source>
        <dbReference type="ARBA" id="ARBA00023242"/>
    </source>
</evidence>
<gene>
    <name evidence="4" type="ORF">PICMEDRAFT_10256</name>
</gene>
<reference evidence="4 5" key="1">
    <citation type="journal article" date="2016" name="Proc. Natl. Acad. Sci. U.S.A.">
        <title>Comparative genomics of biotechnologically important yeasts.</title>
        <authorList>
            <person name="Riley R."/>
            <person name="Haridas S."/>
            <person name="Wolfe K.H."/>
            <person name="Lopes M.R."/>
            <person name="Hittinger C.T."/>
            <person name="Goeker M."/>
            <person name="Salamov A.A."/>
            <person name="Wisecaver J.H."/>
            <person name="Long T.M."/>
            <person name="Calvey C.H."/>
            <person name="Aerts A.L."/>
            <person name="Barry K.W."/>
            <person name="Choi C."/>
            <person name="Clum A."/>
            <person name="Coughlan A.Y."/>
            <person name="Deshpande S."/>
            <person name="Douglass A.P."/>
            <person name="Hanson S.J."/>
            <person name="Klenk H.-P."/>
            <person name="LaButti K.M."/>
            <person name="Lapidus A."/>
            <person name="Lindquist E.A."/>
            <person name="Lipzen A.M."/>
            <person name="Meier-Kolthoff J.P."/>
            <person name="Ohm R.A."/>
            <person name="Otillar R.P."/>
            <person name="Pangilinan J.L."/>
            <person name="Peng Y."/>
            <person name="Rokas A."/>
            <person name="Rosa C.A."/>
            <person name="Scheuner C."/>
            <person name="Sibirny A.A."/>
            <person name="Slot J.C."/>
            <person name="Stielow J.B."/>
            <person name="Sun H."/>
            <person name="Kurtzman C.P."/>
            <person name="Blackwell M."/>
            <person name="Grigoriev I.V."/>
            <person name="Jeffries T.W."/>
        </authorList>
    </citation>
    <scope>NUCLEOTIDE SEQUENCE [LARGE SCALE GENOMIC DNA]</scope>
    <source>
        <strain evidence="4 5">NRRL Y-2026</strain>
    </source>
</reference>
<dbReference type="Gene3D" id="4.10.240.10">
    <property type="entry name" value="Zn(2)-C6 fungal-type DNA-binding domain"/>
    <property type="match status" value="1"/>
</dbReference>
<proteinExistence type="predicted"/>
<name>A0A1E3NM97_9ASCO</name>
<dbReference type="CDD" id="cd00067">
    <property type="entry name" value="GAL4"/>
    <property type="match status" value="1"/>
</dbReference>
<dbReference type="PROSITE" id="PS50048">
    <property type="entry name" value="ZN2_CY6_FUNGAL_2"/>
    <property type="match status" value="1"/>
</dbReference>
<dbReference type="InterPro" id="IPR001138">
    <property type="entry name" value="Zn2Cys6_DnaBD"/>
</dbReference>
<dbReference type="PANTHER" id="PTHR37534">
    <property type="entry name" value="TRANSCRIPTIONAL ACTIVATOR PROTEIN UGA3"/>
    <property type="match status" value="1"/>
</dbReference>
<dbReference type="InterPro" id="IPR036864">
    <property type="entry name" value="Zn2-C6_fun-type_DNA-bd_sf"/>
</dbReference>
<dbReference type="Proteomes" id="UP000094455">
    <property type="component" value="Unassembled WGS sequence"/>
</dbReference>
<feature type="region of interest" description="Disordered" evidence="2">
    <location>
        <begin position="152"/>
        <end position="182"/>
    </location>
</feature>
<evidence type="ECO:0000259" key="3">
    <source>
        <dbReference type="PROSITE" id="PS50048"/>
    </source>
</evidence>
<keyword evidence="5" id="KW-1185">Reference proteome</keyword>
<dbReference type="GO" id="GO:0000981">
    <property type="term" value="F:DNA-binding transcription factor activity, RNA polymerase II-specific"/>
    <property type="evidence" value="ECO:0007669"/>
    <property type="project" value="InterPro"/>
</dbReference>
<dbReference type="RefSeq" id="XP_019018354.1">
    <property type="nucleotide sequence ID" value="XM_019159652.1"/>
</dbReference>
<dbReference type="AlphaFoldDB" id="A0A1E3NM97"/>
<feature type="domain" description="Zn(2)-C6 fungal-type" evidence="3">
    <location>
        <begin position="76"/>
        <end position="106"/>
    </location>
</feature>
<dbReference type="OrthoDB" id="3995296at2759"/>
<dbReference type="GO" id="GO:0008270">
    <property type="term" value="F:zinc ion binding"/>
    <property type="evidence" value="ECO:0007669"/>
    <property type="project" value="InterPro"/>
</dbReference>